<dbReference type="Gene3D" id="2.160.10.10">
    <property type="entry name" value="Hexapeptide repeat proteins"/>
    <property type="match status" value="1"/>
</dbReference>
<protein>
    <submittedName>
        <fullName evidence="2">Acyltransferase</fullName>
    </submittedName>
    <submittedName>
        <fullName evidence="1">Maltose O-acetyltransferase</fullName>
        <ecNumber evidence="1">2.3.1.79</ecNumber>
    </submittedName>
</protein>
<name>A0A839UWG4_9PROT</name>
<dbReference type="InterPro" id="IPR011004">
    <property type="entry name" value="Trimer_LpxA-like_sf"/>
</dbReference>
<dbReference type="AlphaFoldDB" id="A0A839UWG4"/>
<keyword evidence="3" id="KW-1185">Reference proteome</keyword>
<dbReference type="Proteomes" id="UP000565205">
    <property type="component" value="Unassembled WGS sequence"/>
</dbReference>
<dbReference type="Pfam" id="PF00132">
    <property type="entry name" value="Hexapep"/>
    <property type="match status" value="1"/>
</dbReference>
<accession>A0A839UWG4</accession>
<gene>
    <name evidence="1" type="ORF">FHR90_002483</name>
    <name evidence="2" type="ORF">HUK83_14360</name>
</gene>
<reference evidence="1 3" key="2">
    <citation type="submission" date="2020-08" db="EMBL/GenBank/DDBJ databases">
        <title>Genomic Encyclopedia of Type Strains, Phase III (KMG-III): the genomes of soil and plant-associated and newly described type strains.</title>
        <authorList>
            <person name="Whitman W."/>
        </authorList>
    </citation>
    <scope>NUCLEOTIDE SEQUENCE [LARGE SCALE GENOMIC DNA]</scope>
    <source>
        <strain evidence="1 3">CECT 8088</strain>
    </source>
</reference>
<dbReference type="InterPro" id="IPR001451">
    <property type="entry name" value="Hexapep"/>
</dbReference>
<dbReference type="EMBL" id="JABXXQ010000396">
    <property type="protein sequence ID" value="NVN31507.1"/>
    <property type="molecule type" value="Genomic_DNA"/>
</dbReference>
<dbReference type="RefSeq" id="WP_176625868.1">
    <property type="nucleotide sequence ID" value="NZ_JABXXQ010000396.1"/>
</dbReference>
<dbReference type="InterPro" id="IPR051159">
    <property type="entry name" value="Hexapeptide_acetyltransf"/>
</dbReference>
<organism evidence="1 3">
    <name type="scientific">Endobacter medicaginis</name>
    <dbReference type="NCBI Taxonomy" id="1181271"/>
    <lineage>
        <taxon>Bacteria</taxon>
        <taxon>Pseudomonadati</taxon>
        <taxon>Pseudomonadota</taxon>
        <taxon>Alphaproteobacteria</taxon>
        <taxon>Acetobacterales</taxon>
        <taxon>Acetobacteraceae</taxon>
        <taxon>Endobacter</taxon>
    </lineage>
</organism>
<comment type="caution">
    <text evidence="1">The sequence shown here is derived from an EMBL/GenBank/DDBJ whole genome shotgun (WGS) entry which is preliminary data.</text>
</comment>
<sequence>MDTIFRAETLARPCQEATRQPCEESRLKAHLRRNLYAAIGSELIPAFARTRILRRLGARVADSACVWSGCHFQSMRFSLGEHVFINVGFFFDGAATLRIERDVRIGQFVRVITATHGVGPSTQRCTIEAITAPVTIERGCWIGAGVTLMPGVTVRRGCVIGAGATVLDSTEPDGLYVGTPARRVRTLPG</sequence>
<evidence type="ECO:0000313" key="3">
    <source>
        <dbReference type="Proteomes" id="UP000557688"/>
    </source>
</evidence>
<evidence type="ECO:0000313" key="1">
    <source>
        <dbReference type="EMBL" id="MBB3174638.1"/>
    </source>
</evidence>
<evidence type="ECO:0000313" key="2">
    <source>
        <dbReference type="EMBL" id="NVN31507.1"/>
    </source>
</evidence>
<dbReference type="CDD" id="cd04647">
    <property type="entry name" value="LbH_MAT_like"/>
    <property type="match status" value="1"/>
</dbReference>
<keyword evidence="1" id="KW-0808">Transferase</keyword>
<dbReference type="GO" id="GO:0008925">
    <property type="term" value="F:maltose O-acetyltransferase activity"/>
    <property type="evidence" value="ECO:0007669"/>
    <property type="project" value="UniProtKB-EC"/>
</dbReference>
<dbReference type="EC" id="2.3.1.79" evidence="1"/>
<dbReference type="PANTHER" id="PTHR23416">
    <property type="entry name" value="SIALIC ACID SYNTHASE-RELATED"/>
    <property type="match status" value="1"/>
</dbReference>
<evidence type="ECO:0000313" key="4">
    <source>
        <dbReference type="Proteomes" id="UP000565205"/>
    </source>
</evidence>
<proteinExistence type="predicted"/>
<keyword evidence="1" id="KW-0012">Acyltransferase</keyword>
<dbReference type="Proteomes" id="UP000557688">
    <property type="component" value="Unassembled WGS sequence"/>
</dbReference>
<reference evidence="2 4" key="1">
    <citation type="submission" date="2020-06" db="EMBL/GenBank/DDBJ databases">
        <title>Description of novel acetic acid bacteria.</title>
        <authorList>
            <person name="Sombolestani A."/>
        </authorList>
    </citation>
    <scope>NUCLEOTIDE SEQUENCE [LARGE SCALE GENOMIC DNA]</scope>
    <source>
        <strain evidence="2 4">LMG 26838</strain>
    </source>
</reference>
<dbReference type="EMBL" id="JACHXV010000009">
    <property type="protein sequence ID" value="MBB3174638.1"/>
    <property type="molecule type" value="Genomic_DNA"/>
</dbReference>
<dbReference type="SUPFAM" id="SSF51161">
    <property type="entry name" value="Trimeric LpxA-like enzymes"/>
    <property type="match status" value="1"/>
</dbReference>